<accession>A0A0L0FWJ4</accession>
<feature type="compositionally biased region" description="Polar residues" evidence="1">
    <location>
        <begin position="54"/>
        <end position="66"/>
    </location>
</feature>
<feature type="compositionally biased region" description="Gly residues" evidence="1">
    <location>
        <begin position="284"/>
        <end position="309"/>
    </location>
</feature>
<feature type="region of interest" description="Disordered" evidence="1">
    <location>
        <begin position="42"/>
        <end position="122"/>
    </location>
</feature>
<name>A0A0L0FWJ4_9EUKA</name>
<dbReference type="AlphaFoldDB" id="A0A0L0FWJ4"/>
<dbReference type="Proteomes" id="UP000054560">
    <property type="component" value="Unassembled WGS sequence"/>
</dbReference>
<evidence type="ECO:0000256" key="1">
    <source>
        <dbReference type="SAM" id="MobiDB-lite"/>
    </source>
</evidence>
<organism evidence="2 3">
    <name type="scientific">Sphaeroforma arctica JP610</name>
    <dbReference type="NCBI Taxonomy" id="667725"/>
    <lineage>
        <taxon>Eukaryota</taxon>
        <taxon>Ichthyosporea</taxon>
        <taxon>Ichthyophonida</taxon>
        <taxon>Sphaeroforma</taxon>
    </lineage>
</organism>
<reference evidence="2 3" key="1">
    <citation type="submission" date="2011-02" db="EMBL/GenBank/DDBJ databases">
        <title>The Genome Sequence of Sphaeroforma arctica JP610.</title>
        <authorList>
            <consortium name="The Broad Institute Genome Sequencing Platform"/>
            <person name="Russ C."/>
            <person name="Cuomo C."/>
            <person name="Young S.K."/>
            <person name="Zeng Q."/>
            <person name="Gargeya S."/>
            <person name="Alvarado L."/>
            <person name="Berlin A."/>
            <person name="Chapman S.B."/>
            <person name="Chen Z."/>
            <person name="Freedman E."/>
            <person name="Gellesch M."/>
            <person name="Goldberg J."/>
            <person name="Griggs A."/>
            <person name="Gujja S."/>
            <person name="Heilman E."/>
            <person name="Heiman D."/>
            <person name="Howarth C."/>
            <person name="Mehta T."/>
            <person name="Neiman D."/>
            <person name="Pearson M."/>
            <person name="Roberts A."/>
            <person name="Saif S."/>
            <person name="Shea T."/>
            <person name="Shenoy N."/>
            <person name="Sisk P."/>
            <person name="Stolte C."/>
            <person name="Sykes S."/>
            <person name="White J."/>
            <person name="Yandava C."/>
            <person name="Burger G."/>
            <person name="Gray M.W."/>
            <person name="Holland P.W.H."/>
            <person name="King N."/>
            <person name="Lang F.B.F."/>
            <person name="Roger A.J."/>
            <person name="Ruiz-Trillo I."/>
            <person name="Haas B."/>
            <person name="Nusbaum C."/>
            <person name="Birren B."/>
        </authorList>
    </citation>
    <scope>NUCLEOTIDE SEQUENCE [LARGE SCALE GENOMIC DNA]</scope>
    <source>
        <strain evidence="2 3">JP610</strain>
    </source>
</reference>
<dbReference type="GeneID" id="25907228"/>
<dbReference type="RefSeq" id="XP_014154838.1">
    <property type="nucleotide sequence ID" value="XM_014299363.1"/>
</dbReference>
<dbReference type="EMBL" id="KQ242088">
    <property type="protein sequence ID" value="KNC80936.1"/>
    <property type="molecule type" value="Genomic_DNA"/>
</dbReference>
<sequence>MAPRALLKTFMDEVHEARTSSETAAFSADNFVASLRVTMSRTTKRGGDLHTPSEGGSTDGTDTSINPDPPTLARPIARTDAGTNQDSGTGTAGAPADGSGDQRSQAEKAQKAQTQHDDALREQIRQDTRKLMGEEARRLRLERHWDQAVTETSSSATSSGSVPLAHRASRAVELAVLQLPSGSNKAYAALAMVNDNISKFLLAQAIVEPAMLEKVVTAINDQIKVYPACPFGGGFAEQGPPRLLSWLQHSWAFYGPALLDFIKIDDEVSTKVKAQVAKQQQGAPQGGGGNGGGGGHQRGLGSRGGGGQQGQQHDAYRQQLQAQLNAAIKSIRGKRTKDISSSGGGRKKSRSRSRSPRERSSSKYHRKDSDVRYFRPWRRSRKHSQSAGSELDRGHSHRR</sequence>
<evidence type="ECO:0000313" key="2">
    <source>
        <dbReference type="EMBL" id="KNC80936.1"/>
    </source>
</evidence>
<feature type="compositionally biased region" description="Basic and acidic residues" evidence="1">
    <location>
        <begin position="355"/>
        <end position="373"/>
    </location>
</feature>
<feature type="compositionally biased region" description="Basic and acidic residues" evidence="1">
    <location>
        <begin position="390"/>
        <end position="399"/>
    </location>
</feature>
<keyword evidence="3" id="KW-1185">Reference proteome</keyword>
<feature type="region of interest" description="Disordered" evidence="1">
    <location>
        <begin position="330"/>
        <end position="399"/>
    </location>
</feature>
<proteinExistence type="predicted"/>
<feature type="compositionally biased region" description="Basic residues" evidence="1">
    <location>
        <begin position="375"/>
        <end position="384"/>
    </location>
</feature>
<protein>
    <submittedName>
        <fullName evidence="2">Uncharacterized protein</fullName>
    </submittedName>
</protein>
<feature type="compositionally biased region" description="Basic residues" evidence="1">
    <location>
        <begin position="345"/>
        <end position="354"/>
    </location>
</feature>
<feature type="region of interest" description="Disordered" evidence="1">
    <location>
        <begin position="275"/>
        <end position="315"/>
    </location>
</feature>
<gene>
    <name evidence="2" type="ORF">SARC_06724</name>
</gene>
<feature type="compositionally biased region" description="Basic and acidic residues" evidence="1">
    <location>
        <begin position="104"/>
        <end position="122"/>
    </location>
</feature>
<evidence type="ECO:0000313" key="3">
    <source>
        <dbReference type="Proteomes" id="UP000054560"/>
    </source>
</evidence>